<evidence type="ECO:0000256" key="5">
    <source>
        <dbReference type="PIRSR" id="PIRSR602401-1"/>
    </source>
</evidence>
<dbReference type="AlphaFoldDB" id="A0A9Q8QFD0"/>
<dbReference type="InterPro" id="IPR017972">
    <property type="entry name" value="Cyt_P450_CS"/>
</dbReference>
<accession>A0A9Q8QFD0</accession>
<evidence type="ECO:0000313" key="8">
    <source>
        <dbReference type="EMBL" id="UNI18600.1"/>
    </source>
</evidence>
<reference evidence="8" key="1">
    <citation type="submission" date="2021-11" db="EMBL/GenBank/DDBJ databases">
        <title>Purpureocillium_takamizusanense_genome.</title>
        <authorList>
            <person name="Nguyen N.-H."/>
        </authorList>
    </citation>
    <scope>NUCLEOTIDE SEQUENCE</scope>
    <source>
        <strain evidence="8">PT3</strain>
    </source>
</reference>
<protein>
    <recommendedName>
        <fullName evidence="10">Cytochrome P450</fullName>
    </recommendedName>
</protein>
<dbReference type="SUPFAM" id="SSF48264">
    <property type="entry name" value="Cytochrome P450"/>
    <property type="match status" value="1"/>
</dbReference>
<dbReference type="InterPro" id="IPR036396">
    <property type="entry name" value="Cyt_P450_sf"/>
</dbReference>
<feature type="binding site" description="axial binding residue" evidence="5">
    <location>
        <position position="458"/>
    </location>
    <ligand>
        <name>heme</name>
        <dbReference type="ChEBI" id="CHEBI:30413"/>
    </ligand>
    <ligandPart>
        <name>Fe</name>
        <dbReference type="ChEBI" id="CHEBI:18248"/>
    </ligandPart>
</feature>
<gene>
    <name evidence="8" type="ORF">JDV02_004857</name>
</gene>
<dbReference type="InterPro" id="IPR050364">
    <property type="entry name" value="Cytochrome_P450_fung"/>
</dbReference>
<keyword evidence="5 6" id="KW-0349">Heme</keyword>
<dbReference type="Gene3D" id="1.10.630.10">
    <property type="entry name" value="Cytochrome P450"/>
    <property type="match status" value="1"/>
</dbReference>
<dbReference type="GO" id="GO:0004497">
    <property type="term" value="F:monooxygenase activity"/>
    <property type="evidence" value="ECO:0007669"/>
    <property type="project" value="UniProtKB-KW"/>
</dbReference>
<dbReference type="PRINTS" id="PR00463">
    <property type="entry name" value="EP450I"/>
</dbReference>
<evidence type="ECO:0000313" key="9">
    <source>
        <dbReference type="Proteomes" id="UP000829364"/>
    </source>
</evidence>
<evidence type="ECO:0000256" key="1">
    <source>
        <dbReference type="ARBA" id="ARBA00010617"/>
    </source>
</evidence>
<dbReference type="Pfam" id="PF00067">
    <property type="entry name" value="p450"/>
    <property type="match status" value="1"/>
</dbReference>
<evidence type="ECO:0000256" key="7">
    <source>
        <dbReference type="SAM" id="MobiDB-lite"/>
    </source>
</evidence>
<keyword evidence="9" id="KW-1185">Reference proteome</keyword>
<dbReference type="PANTHER" id="PTHR46300:SF6">
    <property type="entry name" value="CYTOCHROME P450 2C30"/>
    <property type="match status" value="1"/>
</dbReference>
<sequence length="539" mass="60606">MPITSAACYVGLLLISSLILSRVYRLHRASLPLKCLQPVTSRNAACFPGPRQFPVVGRVHDLPRESSWLKFKEWADEHGPIYETSMMGQRFVTVSDEGIATDLLVKMGNHFSGQPQLRALIDHKKGPTYLALQDRNETWKAQRKWVHAAMTVATQNGFYGHVEDEVKRFLVTLLVDPDRFHGNIRETTGRIMAQLTWGDASLGPRYGDEALAALRQMSTNGPLVNTITPLWHLADLVGYNPWRQDELAREGRMKAWWTNSLRAAKRRFGEGTRPGDTWAARYCEQQLRGGGEGTSPQKEKQGVEDEEDEEFAACMLGFLCMVGVVTVAGPMQYFVMAMMTHREWLARVQDEADRVCGARMPNMSDYTELPTVRACVNETLRWRPTVPLGVPHECETPTEYRGIPIQKGDIILALECHTAQSDGSKPQWPTAHAEPLARYPSLREGKAMHTFGWGRRACLGTALVDHEMLVFAAALCWAFDLLPRRCPLTGEEVPVDTRATDSHVILEPTPFAVDIRPRSEERAAQVLEAYARVSGRMRL</sequence>
<dbReference type="GeneID" id="72066808"/>
<proteinExistence type="inferred from homology"/>
<evidence type="ECO:0000256" key="4">
    <source>
        <dbReference type="ARBA" id="ARBA00023004"/>
    </source>
</evidence>
<keyword evidence="4 5" id="KW-0408">Iron</keyword>
<dbReference type="InterPro" id="IPR001128">
    <property type="entry name" value="Cyt_P450"/>
</dbReference>
<organism evidence="8 9">
    <name type="scientific">Purpureocillium takamizusanense</name>
    <dbReference type="NCBI Taxonomy" id="2060973"/>
    <lineage>
        <taxon>Eukaryota</taxon>
        <taxon>Fungi</taxon>
        <taxon>Dikarya</taxon>
        <taxon>Ascomycota</taxon>
        <taxon>Pezizomycotina</taxon>
        <taxon>Sordariomycetes</taxon>
        <taxon>Hypocreomycetidae</taxon>
        <taxon>Hypocreales</taxon>
        <taxon>Ophiocordycipitaceae</taxon>
        <taxon>Purpureocillium</taxon>
    </lineage>
</organism>
<dbReference type="OrthoDB" id="1103324at2759"/>
<evidence type="ECO:0000256" key="2">
    <source>
        <dbReference type="ARBA" id="ARBA00022723"/>
    </source>
</evidence>
<dbReference type="GO" id="GO:0016705">
    <property type="term" value="F:oxidoreductase activity, acting on paired donors, with incorporation or reduction of molecular oxygen"/>
    <property type="evidence" value="ECO:0007669"/>
    <property type="project" value="InterPro"/>
</dbReference>
<evidence type="ECO:0008006" key="10">
    <source>
        <dbReference type="Google" id="ProtNLM"/>
    </source>
</evidence>
<dbReference type="GO" id="GO:0020037">
    <property type="term" value="F:heme binding"/>
    <property type="evidence" value="ECO:0007669"/>
    <property type="project" value="InterPro"/>
</dbReference>
<dbReference type="GO" id="GO:0005506">
    <property type="term" value="F:iron ion binding"/>
    <property type="evidence" value="ECO:0007669"/>
    <property type="project" value="InterPro"/>
</dbReference>
<evidence type="ECO:0000256" key="6">
    <source>
        <dbReference type="RuleBase" id="RU000461"/>
    </source>
</evidence>
<keyword evidence="2 5" id="KW-0479">Metal-binding</keyword>
<dbReference type="InterPro" id="IPR002401">
    <property type="entry name" value="Cyt_P450_E_grp-I"/>
</dbReference>
<dbReference type="EMBL" id="CP086357">
    <property type="protein sequence ID" value="UNI18600.1"/>
    <property type="molecule type" value="Genomic_DNA"/>
</dbReference>
<comment type="cofactor">
    <cofactor evidence="5">
        <name>heme</name>
        <dbReference type="ChEBI" id="CHEBI:30413"/>
    </cofactor>
</comment>
<feature type="region of interest" description="Disordered" evidence="7">
    <location>
        <begin position="287"/>
        <end position="306"/>
    </location>
</feature>
<name>A0A9Q8QFD0_9HYPO</name>
<keyword evidence="6" id="KW-0503">Monooxygenase</keyword>
<dbReference type="PROSITE" id="PS00086">
    <property type="entry name" value="CYTOCHROME_P450"/>
    <property type="match status" value="1"/>
</dbReference>
<evidence type="ECO:0000256" key="3">
    <source>
        <dbReference type="ARBA" id="ARBA00023002"/>
    </source>
</evidence>
<comment type="similarity">
    <text evidence="1 6">Belongs to the cytochrome P450 family.</text>
</comment>
<dbReference type="Proteomes" id="UP000829364">
    <property type="component" value="Chromosome 4"/>
</dbReference>
<dbReference type="RefSeq" id="XP_047842081.1">
    <property type="nucleotide sequence ID" value="XM_047986101.1"/>
</dbReference>
<keyword evidence="3 6" id="KW-0560">Oxidoreductase</keyword>
<dbReference type="PANTHER" id="PTHR46300">
    <property type="entry name" value="P450, PUTATIVE (EUROFUNG)-RELATED-RELATED"/>
    <property type="match status" value="1"/>
</dbReference>
<dbReference type="KEGG" id="ptkz:JDV02_004857"/>